<dbReference type="EMBL" id="DUZY01000001">
    <property type="protein sequence ID" value="DAD24228.1"/>
    <property type="molecule type" value="Genomic_DNA"/>
</dbReference>
<evidence type="ECO:0000313" key="1">
    <source>
        <dbReference type="EMBL" id="DAD24228.1"/>
    </source>
</evidence>
<comment type="caution">
    <text evidence="1">The sequence shown here is derived from an EMBL/GenBank/DDBJ whole genome shotgun (WGS) entry which is preliminary data.</text>
</comment>
<sequence length="55" mass="6399">MHWAIRSHIASIRLNNHLIPWTKIALRYAFSKSHIPLLSFHPLSILDSILILIDN</sequence>
<evidence type="ECO:0000313" key="2">
    <source>
        <dbReference type="Proteomes" id="UP000607653"/>
    </source>
</evidence>
<accession>A0A822Y3N4</accession>
<reference evidence="1 2" key="1">
    <citation type="journal article" date="2020" name="Mol. Biol. Evol.">
        <title>Distinct Expression and Methylation Patterns for Genes with Different Fates following a Single Whole-Genome Duplication in Flowering Plants.</title>
        <authorList>
            <person name="Shi T."/>
            <person name="Rahmani R.S."/>
            <person name="Gugger P.F."/>
            <person name="Wang M."/>
            <person name="Li H."/>
            <person name="Zhang Y."/>
            <person name="Li Z."/>
            <person name="Wang Q."/>
            <person name="Van de Peer Y."/>
            <person name="Marchal K."/>
            <person name="Chen J."/>
        </authorList>
    </citation>
    <scope>NUCLEOTIDE SEQUENCE [LARGE SCALE GENOMIC DNA]</scope>
    <source>
        <tissue evidence="1">Leaf</tissue>
    </source>
</reference>
<protein>
    <submittedName>
        <fullName evidence="1">Uncharacterized protein</fullName>
    </submittedName>
</protein>
<gene>
    <name evidence="1" type="ORF">HUJ06_025691</name>
</gene>
<dbReference type="AlphaFoldDB" id="A0A822Y3N4"/>
<organism evidence="1 2">
    <name type="scientific">Nelumbo nucifera</name>
    <name type="common">Sacred lotus</name>
    <dbReference type="NCBI Taxonomy" id="4432"/>
    <lineage>
        <taxon>Eukaryota</taxon>
        <taxon>Viridiplantae</taxon>
        <taxon>Streptophyta</taxon>
        <taxon>Embryophyta</taxon>
        <taxon>Tracheophyta</taxon>
        <taxon>Spermatophyta</taxon>
        <taxon>Magnoliopsida</taxon>
        <taxon>Proteales</taxon>
        <taxon>Nelumbonaceae</taxon>
        <taxon>Nelumbo</taxon>
    </lineage>
</organism>
<dbReference type="Proteomes" id="UP000607653">
    <property type="component" value="Unassembled WGS sequence"/>
</dbReference>
<proteinExistence type="predicted"/>
<keyword evidence="2" id="KW-1185">Reference proteome</keyword>
<name>A0A822Y3N4_NELNU</name>